<evidence type="ECO:0000256" key="6">
    <source>
        <dbReference type="ARBA" id="ARBA00022927"/>
    </source>
</evidence>
<keyword evidence="3" id="KW-1003">Cell membrane</keyword>
<gene>
    <name evidence="11" type="ORF">MMSR116_08565</name>
</gene>
<evidence type="ECO:0000256" key="7">
    <source>
        <dbReference type="ARBA" id="ARBA00022989"/>
    </source>
</evidence>
<dbReference type="GO" id="GO:0015031">
    <property type="term" value="P:protein transport"/>
    <property type="evidence" value="ECO:0007669"/>
    <property type="project" value="UniProtKB-KW"/>
</dbReference>
<dbReference type="GO" id="GO:0005886">
    <property type="term" value="C:plasma membrane"/>
    <property type="evidence" value="ECO:0007669"/>
    <property type="project" value="UniProtKB-SubCell"/>
</dbReference>
<dbReference type="Pfam" id="PF00528">
    <property type="entry name" value="BPD_transp_1"/>
    <property type="match status" value="1"/>
</dbReference>
<keyword evidence="7 9" id="KW-1133">Transmembrane helix</keyword>
<keyword evidence="8 9" id="KW-0472">Membrane</keyword>
<dbReference type="KEGG" id="mmes:MMSR116_08565"/>
<dbReference type="GO" id="GO:0015833">
    <property type="term" value="P:peptide transport"/>
    <property type="evidence" value="ECO:0007669"/>
    <property type="project" value="UniProtKB-KW"/>
</dbReference>
<comment type="subcellular location">
    <subcellularLocation>
        <location evidence="1 9">Cell membrane</location>
        <topology evidence="1 9">Multi-pass membrane protein</topology>
    </subcellularLocation>
</comment>
<keyword evidence="2 9" id="KW-0813">Transport</keyword>
<dbReference type="GO" id="GO:0055085">
    <property type="term" value="P:transmembrane transport"/>
    <property type="evidence" value="ECO:0007669"/>
    <property type="project" value="InterPro"/>
</dbReference>
<dbReference type="AlphaFoldDB" id="A0A6B9FL86"/>
<feature type="transmembrane region" description="Helical" evidence="9">
    <location>
        <begin position="221"/>
        <end position="245"/>
    </location>
</feature>
<evidence type="ECO:0000256" key="8">
    <source>
        <dbReference type="ARBA" id="ARBA00023136"/>
    </source>
</evidence>
<dbReference type="Pfam" id="PF12911">
    <property type="entry name" value="OppC_N"/>
    <property type="match status" value="1"/>
</dbReference>
<dbReference type="Gene3D" id="1.10.3720.10">
    <property type="entry name" value="MetI-like"/>
    <property type="match status" value="1"/>
</dbReference>
<evidence type="ECO:0000256" key="4">
    <source>
        <dbReference type="ARBA" id="ARBA00022692"/>
    </source>
</evidence>
<dbReference type="Proteomes" id="UP000012488">
    <property type="component" value="Chromosome"/>
</dbReference>
<keyword evidence="4 9" id="KW-0812">Transmembrane</keyword>
<keyword evidence="6" id="KW-0653">Protein transport</keyword>
<dbReference type="EMBL" id="CP043538">
    <property type="protein sequence ID" value="QGY01924.1"/>
    <property type="molecule type" value="Genomic_DNA"/>
</dbReference>
<dbReference type="InterPro" id="IPR035906">
    <property type="entry name" value="MetI-like_sf"/>
</dbReference>
<evidence type="ECO:0000256" key="2">
    <source>
        <dbReference type="ARBA" id="ARBA00022448"/>
    </source>
</evidence>
<feature type="domain" description="ABC transmembrane type-1" evidence="10">
    <location>
        <begin position="100"/>
        <end position="288"/>
    </location>
</feature>
<dbReference type="SUPFAM" id="SSF161098">
    <property type="entry name" value="MetI-like"/>
    <property type="match status" value="1"/>
</dbReference>
<evidence type="ECO:0000256" key="1">
    <source>
        <dbReference type="ARBA" id="ARBA00004651"/>
    </source>
</evidence>
<dbReference type="PANTHER" id="PTHR43386:SF1">
    <property type="entry name" value="D,D-DIPEPTIDE TRANSPORT SYSTEM PERMEASE PROTEIN DDPC-RELATED"/>
    <property type="match status" value="1"/>
</dbReference>
<feature type="transmembrane region" description="Helical" evidence="9">
    <location>
        <begin position="106"/>
        <end position="129"/>
    </location>
</feature>
<evidence type="ECO:0000313" key="12">
    <source>
        <dbReference type="Proteomes" id="UP000012488"/>
    </source>
</evidence>
<comment type="similarity">
    <text evidence="9">Belongs to the binding-protein-dependent transport system permease family.</text>
</comment>
<feature type="transmembrane region" description="Helical" evidence="9">
    <location>
        <begin position="149"/>
        <end position="173"/>
    </location>
</feature>
<sequence length="302" mass="31423">MTVVPLTKATRIATLLSGRKRAQQPSSSVLRRLLRNRSAAFGGAVLIAAALAAVFAGAIFDADPLDMVGRPYTWPLTDRLHPLGTDMLGRDILVGLVYAARVSLAVGFAAAALSTILGVSLGVLAGYFGGWTDGLISRLTEVFQTMPPLILAVVVVTVLSPSVGSIACGIGIASWPQIARIVRAETLRLRDSEFVQAAVSVGEGHLRIVAGHILPNALPQIVVTGSILVASAILTEAALAFLGLGDPNEISWGSMIGAGREAMRTAWYMTALPGLAITAVVLSLNLLADGLNDVFNPRAGNV</sequence>
<dbReference type="PANTHER" id="PTHR43386">
    <property type="entry name" value="OLIGOPEPTIDE TRANSPORT SYSTEM PERMEASE PROTEIN APPC"/>
    <property type="match status" value="1"/>
</dbReference>
<feature type="transmembrane region" description="Helical" evidence="9">
    <location>
        <begin position="266"/>
        <end position="288"/>
    </location>
</feature>
<name>A0A6B9FL86_9HYPH</name>
<evidence type="ECO:0000256" key="9">
    <source>
        <dbReference type="RuleBase" id="RU363032"/>
    </source>
</evidence>
<evidence type="ECO:0000313" key="11">
    <source>
        <dbReference type="EMBL" id="QGY01924.1"/>
    </source>
</evidence>
<evidence type="ECO:0000259" key="10">
    <source>
        <dbReference type="PROSITE" id="PS50928"/>
    </source>
</evidence>
<reference evidence="11 12" key="2">
    <citation type="journal article" date="2013" name="Genome Announc.">
        <title>Draft Genome Sequence of Methylobacterium mesophilicum Strain SR1.6/6, Isolated from Citrus sinensis.</title>
        <authorList>
            <person name="Marinho Almeida D."/>
            <person name="Dini-Andreote F."/>
            <person name="Camargo Neves A.A."/>
            <person name="Juca Ramos R.T."/>
            <person name="Andreote F.D."/>
            <person name="Carneiro A.R."/>
            <person name="Oliveira de Souza Lima A."/>
            <person name="Caracciolo Gomes de Sa P.H."/>
            <person name="Ribeiro Barbosa M.S."/>
            <person name="Araujo W.L."/>
            <person name="Silva A."/>
        </authorList>
    </citation>
    <scope>NUCLEOTIDE SEQUENCE [LARGE SCALE GENOMIC DNA]</scope>
    <source>
        <strain evidence="11 12">SR1.6/6</strain>
    </source>
</reference>
<feature type="transmembrane region" description="Helical" evidence="9">
    <location>
        <begin position="39"/>
        <end position="60"/>
    </location>
</feature>
<evidence type="ECO:0000256" key="3">
    <source>
        <dbReference type="ARBA" id="ARBA00022475"/>
    </source>
</evidence>
<dbReference type="InterPro" id="IPR025966">
    <property type="entry name" value="OppC_N"/>
</dbReference>
<protein>
    <submittedName>
        <fullName evidence="11">ABC transporter permease</fullName>
    </submittedName>
</protein>
<keyword evidence="5" id="KW-0571">Peptide transport</keyword>
<dbReference type="RefSeq" id="WP_010685613.1">
    <property type="nucleotide sequence ID" value="NZ_CP043538.1"/>
</dbReference>
<reference evidence="11 12" key="1">
    <citation type="journal article" date="2012" name="Genet. Mol. Biol.">
        <title>Analysis of 16S rRNA and mxaF genes revealing insights into Methylobacterium niche-specific plant association.</title>
        <authorList>
            <person name="Dourado M.N."/>
            <person name="Andreote F.D."/>
            <person name="Dini-Andreote F."/>
            <person name="Conti R."/>
            <person name="Araujo J.M."/>
            <person name="Araujo W.L."/>
        </authorList>
    </citation>
    <scope>NUCLEOTIDE SEQUENCE [LARGE SCALE GENOMIC DNA]</scope>
    <source>
        <strain evidence="11 12">SR1.6/6</strain>
    </source>
</reference>
<organism evidence="11 12">
    <name type="scientific">Methylobacterium mesophilicum SR1.6/6</name>
    <dbReference type="NCBI Taxonomy" id="908290"/>
    <lineage>
        <taxon>Bacteria</taxon>
        <taxon>Pseudomonadati</taxon>
        <taxon>Pseudomonadota</taxon>
        <taxon>Alphaproteobacteria</taxon>
        <taxon>Hyphomicrobiales</taxon>
        <taxon>Methylobacteriaceae</taxon>
        <taxon>Methylobacterium</taxon>
    </lineage>
</organism>
<dbReference type="PROSITE" id="PS50928">
    <property type="entry name" value="ABC_TM1"/>
    <property type="match status" value="1"/>
</dbReference>
<dbReference type="OrthoDB" id="9766870at2"/>
<accession>A0A6B9FL86</accession>
<dbReference type="CDD" id="cd06261">
    <property type="entry name" value="TM_PBP2"/>
    <property type="match status" value="1"/>
</dbReference>
<dbReference type="InterPro" id="IPR050366">
    <property type="entry name" value="BP-dependent_transpt_permease"/>
</dbReference>
<evidence type="ECO:0000256" key="5">
    <source>
        <dbReference type="ARBA" id="ARBA00022856"/>
    </source>
</evidence>
<dbReference type="InterPro" id="IPR000515">
    <property type="entry name" value="MetI-like"/>
</dbReference>
<proteinExistence type="inferred from homology"/>